<accession>A0A385ECM8</accession>
<dbReference type="CDD" id="cd22992">
    <property type="entry name" value="MOC1"/>
    <property type="match status" value="1"/>
</dbReference>
<gene>
    <name evidence="1" type="ORF">CcrBL9_gp509</name>
</gene>
<dbReference type="Gene3D" id="3.30.420.10">
    <property type="entry name" value="Ribonuclease H-like superfamily/Ribonuclease H"/>
    <property type="match status" value="1"/>
</dbReference>
<name>A0A385ECM8_9CAUD</name>
<sequence>MTRILGVDPGVKGALALLDTNNWTIAIRDMPLEIGTKGKEKVSARGLLDAIAAAKPDASFLEEVFASPQMGVTSAFSFGDGFGCTRTAILAYGCVLWPIRPQVWKAAMKVPKDKKQATTRASQLIPAAHSLFFGPRGGAFDGRAEAALLALYGCFHLKSTPPRPLKVVEFPE</sequence>
<dbReference type="Proteomes" id="UP000259421">
    <property type="component" value="Segment"/>
</dbReference>
<proteinExistence type="predicted"/>
<dbReference type="InterPro" id="IPR045290">
    <property type="entry name" value="MOC1-like"/>
</dbReference>
<reference evidence="1 2" key="2">
    <citation type="submission" date="2018-09" db="EMBL/GenBank/DDBJ databases">
        <title>Giant CbK-like Caulobacter bacteriophages have genetically divergent genomes.</title>
        <authorList>
            <person name="Wilson K."/>
            <person name="Ely B."/>
        </authorList>
    </citation>
    <scope>NUCLEOTIDE SEQUENCE [LARGE SCALE GENOMIC DNA]</scope>
</reference>
<dbReference type="EMBL" id="MH588546">
    <property type="protein sequence ID" value="AXQ69533.1"/>
    <property type="molecule type" value="Genomic_DNA"/>
</dbReference>
<dbReference type="GO" id="GO:0003676">
    <property type="term" value="F:nucleic acid binding"/>
    <property type="evidence" value="ECO:0007669"/>
    <property type="project" value="InterPro"/>
</dbReference>
<dbReference type="PANTHER" id="PTHR36015:SF6">
    <property type="entry name" value="HOLLIDAY JUNCTION RESOLVASE MOC1, CHLOROPLASTIC-RELATED"/>
    <property type="match status" value="1"/>
</dbReference>
<dbReference type="SUPFAM" id="SSF53098">
    <property type="entry name" value="Ribonuclease H-like"/>
    <property type="match status" value="1"/>
</dbReference>
<evidence type="ECO:0000313" key="1">
    <source>
        <dbReference type="EMBL" id="AXQ69533.1"/>
    </source>
</evidence>
<dbReference type="PANTHER" id="PTHR36015">
    <property type="entry name" value="HOLLIDAY JUNCTION RESOLVASE MOC1, CHLOROPLASTIC-RELATED"/>
    <property type="match status" value="1"/>
</dbReference>
<organism evidence="1 2">
    <name type="scientific">Caulobacter phage CcrBL9</name>
    <dbReference type="NCBI Taxonomy" id="2283270"/>
    <lineage>
        <taxon>Viruses</taxon>
        <taxon>Duplodnaviria</taxon>
        <taxon>Heunggongvirae</taxon>
        <taxon>Uroviricota</taxon>
        <taxon>Caudoviricetes</taxon>
        <taxon>Jeanschmidtviridae</taxon>
        <taxon>Bertelyvirus</taxon>
        <taxon>Bertelyvirus BL9</taxon>
    </lineage>
</organism>
<evidence type="ECO:0000313" key="2">
    <source>
        <dbReference type="Proteomes" id="UP000259421"/>
    </source>
</evidence>
<dbReference type="GO" id="GO:0008821">
    <property type="term" value="F:crossover junction DNA endonuclease activity"/>
    <property type="evidence" value="ECO:0007669"/>
    <property type="project" value="InterPro"/>
</dbReference>
<protein>
    <submittedName>
        <fullName evidence="1">DNAase H-like domain protein</fullName>
    </submittedName>
</protein>
<reference evidence="2" key="1">
    <citation type="submission" date="2018-07" db="EMBL/GenBank/DDBJ databases">
        <title>Giant CbK-like Caulobacter bacteriophages have genetically divergent genomes.</title>
        <authorList>
            <person name="Wilson K.M."/>
            <person name="Ely B."/>
        </authorList>
    </citation>
    <scope>NUCLEOTIDE SEQUENCE [LARGE SCALE GENOMIC DNA]</scope>
</reference>
<dbReference type="InterPro" id="IPR036397">
    <property type="entry name" value="RNaseH_sf"/>
</dbReference>
<keyword evidence="2" id="KW-1185">Reference proteome</keyword>
<dbReference type="InterPro" id="IPR012337">
    <property type="entry name" value="RNaseH-like_sf"/>
</dbReference>